<name>A0A4Z2FFV4_9TELE</name>
<gene>
    <name evidence="1" type="ORF">EYF80_050002</name>
</gene>
<accession>A0A4Z2FFV4</accession>
<proteinExistence type="predicted"/>
<protein>
    <submittedName>
        <fullName evidence="1">Uncharacterized protein</fullName>
    </submittedName>
</protein>
<evidence type="ECO:0000313" key="1">
    <source>
        <dbReference type="EMBL" id="TNN39821.1"/>
    </source>
</evidence>
<dbReference type="Proteomes" id="UP000314294">
    <property type="component" value="Unassembled WGS sequence"/>
</dbReference>
<keyword evidence="2" id="KW-1185">Reference proteome</keyword>
<organism evidence="1 2">
    <name type="scientific">Liparis tanakae</name>
    <name type="common">Tanaka's snailfish</name>
    <dbReference type="NCBI Taxonomy" id="230148"/>
    <lineage>
        <taxon>Eukaryota</taxon>
        <taxon>Metazoa</taxon>
        <taxon>Chordata</taxon>
        <taxon>Craniata</taxon>
        <taxon>Vertebrata</taxon>
        <taxon>Euteleostomi</taxon>
        <taxon>Actinopterygii</taxon>
        <taxon>Neopterygii</taxon>
        <taxon>Teleostei</taxon>
        <taxon>Neoteleostei</taxon>
        <taxon>Acanthomorphata</taxon>
        <taxon>Eupercaria</taxon>
        <taxon>Perciformes</taxon>
        <taxon>Cottioidei</taxon>
        <taxon>Cottales</taxon>
        <taxon>Liparidae</taxon>
        <taxon>Liparis</taxon>
    </lineage>
</organism>
<dbReference type="AlphaFoldDB" id="A0A4Z2FFV4"/>
<comment type="caution">
    <text evidence="1">The sequence shown here is derived from an EMBL/GenBank/DDBJ whole genome shotgun (WGS) entry which is preliminary data.</text>
</comment>
<dbReference type="EMBL" id="SRLO01001244">
    <property type="protein sequence ID" value="TNN39821.1"/>
    <property type="molecule type" value="Genomic_DNA"/>
</dbReference>
<reference evidence="1 2" key="1">
    <citation type="submission" date="2019-03" db="EMBL/GenBank/DDBJ databases">
        <title>First draft genome of Liparis tanakae, snailfish: a comprehensive survey of snailfish specific genes.</title>
        <authorList>
            <person name="Kim W."/>
            <person name="Song I."/>
            <person name="Jeong J.-H."/>
            <person name="Kim D."/>
            <person name="Kim S."/>
            <person name="Ryu S."/>
            <person name="Song J.Y."/>
            <person name="Lee S.K."/>
        </authorList>
    </citation>
    <scope>NUCLEOTIDE SEQUENCE [LARGE SCALE GENOMIC DNA]</scope>
    <source>
        <tissue evidence="1">Muscle</tissue>
    </source>
</reference>
<evidence type="ECO:0000313" key="2">
    <source>
        <dbReference type="Proteomes" id="UP000314294"/>
    </source>
</evidence>
<sequence>MLNILRCFEKKSLTNNPHHALRVGAVHSPLARGPSDQYRMSSVSGYEYHYEPHHNLHPSLHLSVLRQHS</sequence>